<dbReference type="InParanoid" id="A0A0D2AE72"/>
<dbReference type="Proteomes" id="UP000053259">
    <property type="component" value="Unassembled WGS sequence"/>
</dbReference>
<evidence type="ECO:0000259" key="1">
    <source>
        <dbReference type="Pfam" id="PF09159"/>
    </source>
</evidence>
<dbReference type="SUPFAM" id="SSF53098">
    <property type="entry name" value="Ribonuclease H-like"/>
    <property type="match status" value="1"/>
</dbReference>
<dbReference type="GO" id="GO:0000402">
    <property type="term" value="F:crossed form four-way junction DNA binding"/>
    <property type="evidence" value="ECO:0007669"/>
    <property type="project" value="TreeGrafter"/>
</dbReference>
<gene>
    <name evidence="2" type="ORF">PV09_03815</name>
</gene>
<dbReference type="GO" id="GO:0005739">
    <property type="term" value="C:mitochondrion"/>
    <property type="evidence" value="ECO:0007669"/>
    <property type="project" value="TreeGrafter"/>
</dbReference>
<dbReference type="GO" id="GO:0000403">
    <property type="term" value="F:Y-form DNA binding"/>
    <property type="evidence" value="ECO:0007669"/>
    <property type="project" value="TreeGrafter"/>
</dbReference>
<dbReference type="VEuPathDB" id="FungiDB:PV09_03815"/>
<dbReference type="PANTHER" id="PTHR28072">
    <property type="entry name" value="CRUCIFORM CUTTING ENDONUCLEASE 1, MITOCHONDRIAL-RELATED"/>
    <property type="match status" value="1"/>
</dbReference>
<organism evidence="2 3">
    <name type="scientific">Verruconis gallopava</name>
    <dbReference type="NCBI Taxonomy" id="253628"/>
    <lineage>
        <taxon>Eukaryota</taxon>
        <taxon>Fungi</taxon>
        <taxon>Dikarya</taxon>
        <taxon>Ascomycota</taxon>
        <taxon>Pezizomycotina</taxon>
        <taxon>Dothideomycetes</taxon>
        <taxon>Pleosporomycetidae</taxon>
        <taxon>Venturiales</taxon>
        <taxon>Sympoventuriaceae</taxon>
        <taxon>Verruconis</taxon>
    </lineage>
</organism>
<dbReference type="RefSeq" id="XP_016215157.1">
    <property type="nucleotide sequence ID" value="XM_016357068.1"/>
</dbReference>
<evidence type="ECO:0000313" key="2">
    <source>
        <dbReference type="EMBL" id="KIW05288.1"/>
    </source>
</evidence>
<dbReference type="FunCoup" id="A0A0D2AE72">
    <property type="interactions" value="19"/>
</dbReference>
<sequence length="317" mass="34900">MSRFSAFKNAHLRHLLTAVGAKTGGTKPQLLAQLERELNVSRRALCPDVPTRILSVDMGIKNLAFCVCDARMHAQGVHLDVKDWKRIAILEDSRLARDEESDDEVDPFGPSALSNTAYKLVRDVFVPQKPDAVLIERQRFRTGNSSAVQEWTLRVNMFESMIWAVFRAIASPTGQPRPSLWPVNPKQVANFWICGSASDGRTTAGKAKIEKKQKVDLVKKWLSGDSGNRLSLFFSDSAATTKKSFLAARGTKAATRNQLAKADAGPELAGKLDDLADCLLQAAAWCKWEENRSVLASLAHSKDGLSGDEVIGKLLER</sequence>
<dbReference type="CDD" id="cd16963">
    <property type="entry name" value="CCE1"/>
    <property type="match status" value="1"/>
</dbReference>
<dbReference type="GO" id="GO:0070336">
    <property type="term" value="F:flap-structured DNA binding"/>
    <property type="evidence" value="ECO:0007669"/>
    <property type="project" value="TreeGrafter"/>
</dbReference>
<dbReference type="STRING" id="253628.A0A0D2AE72"/>
<dbReference type="Gene3D" id="3.30.420.10">
    <property type="entry name" value="Ribonuclease H-like superfamily/Ribonuclease H"/>
    <property type="match status" value="1"/>
</dbReference>
<dbReference type="GeneID" id="27311788"/>
<dbReference type="Pfam" id="PF09159">
    <property type="entry name" value="Ydc2-catalyt"/>
    <property type="match status" value="1"/>
</dbReference>
<protein>
    <recommendedName>
        <fullName evidence="1">Mitochondrial resolvase Ydc2 catalytic domain-containing protein</fullName>
    </recommendedName>
</protein>
<dbReference type="EMBL" id="KN847538">
    <property type="protein sequence ID" value="KIW05288.1"/>
    <property type="molecule type" value="Genomic_DNA"/>
</dbReference>
<evidence type="ECO:0000313" key="3">
    <source>
        <dbReference type="Proteomes" id="UP000053259"/>
    </source>
</evidence>
<dbReference type="PANTHER" id="PTHR28072:SF1">
    <property type="entry name" value="CRUCIFORM CUTTING ENDONUCLEASE 1, MITOCHONDRIAL-RELATED"/>
    <property type="match status" value="1"/>
</dbReference>
<dbReference type="AlphaFoldDB" id="A0A0D2AE72"/>
<reference evidence="2 3" key="1">
    <citation type="submission" date="2015-01" db="EMBL/GenBank/DDBJ databases">
        <title>The Genome Sequence of Ochroconis gallopava CBS43764.</title>
        <authorList>
            <consortium name="The Broad Institute Genomics Platform"/>
            <person name="Cuomo C."/>
            <person name="de Hoog S."/>
            <person name="Gorbushina A."/>
            <person name="Stielow B."/>
            <person name="Teixiera M."/>
            <person name="Abouelleil A."/>
            <person name="Chapman S.B."/>
            <person name="Priest M."/>
            <person name="Young S.K."/>
            <person name="Wortman J."/>
            <person name="Nusbaum C."/>
            <person name="Birren B."/>
        </authorList>
    </citation>
    <scope>NUCLEOTIDE SEQUENCE [LARGE SCALE GENOMIC DNA]</scope>
    <source>
        <strain evidence="2 3">CBS 43764</strain>
    </source>
</reference>
<dbReference type="GO" id="GO:0004520">
    <property type="term" value="F:DNA endonuclease activity"/>
    <property type="evidence" value="ECO:0007669"/>
    <property type="project" value="TreeGrafter"/>
</dbReference>
<keyword evidence="3" id="KW-1185">Reference proteome</keyword>
<dbReference type="InterPro" id="IPR036397">
    <property type="entry name" value="RNaseH_sf"/>
</dbReference>
<dbReference type="OrthoDB" id="5552842at2759"/>
<dbReference type="InterPro" id="IPR015242">
    <property type="entry name" value="Ydc2_cat"/>
</dbReference>
<name>A0A0D2AE72_9PEZI</name>
<dbReference type="InterPro" id="IPR012337">
    <property type="entry name" value="RNaseH-like_sf"/>
</dbReference>
<accession>A0A0D2AE72</accession>
<dbReference type="InterPro" id="IPR039197">
    <property type="entry name" value="Mrs1/Cce1"/>
</dbReference>
<dbReference type="HOGENOM" id="CLU_042191_0_0_1"/>
<proteinExistence type="predicted"/>
<feature type="domain" description="Mitochondrial resolvase Ydc2 catalytic" evidence="1">
    <location>
        <begin position="53"/>
        <end position="293"/>
    </location>
</feature>